<dbReference type="OrthoDB" id="206335at2759"/>
<evidence type="ECO:0000256" key="2">
    <source>
        <dbReference type="ARBA" id="ARBA00006357"/>
    </source>
</evidence>
<feature type="region of interest" description="Disordered" evidence="7">
    <location>
        <begin position="191"/>
        <end position="220"/>
    </location>
</feature>
<evidence type="ECO:0000256" key="7">
    <source>
        <dbReference type="SAM" id="MobiDB-lite"/>
    </source>
</evidence>
<keyword evidence="3" id="KW-0540">Nuclease</keyword>
<dbReference type="GO" id="GO:0004527">
    <property type="term" value="F:exonuclease activity"/>
    <property type="evidence" value="ECO:0007669"/>
    <property type="project" value="UniProtKB-KW"/>
</dbReference>
<feature type="region of interest" description="Disordered" evidence="7">
    <location>
        <begin position="1"/>
        <end position="38"/>
    </location>
</feature>
<keyword evidence="10" id="KW-1185">Reference proteome</keyword>
<evidence type="ECO:0000256" key="6">
    <source>
        <dbReference type="ARBA" id="ARBA00023242"/>
    </source>
</evidence>
<organism evidence="9 10">
    <name type="scientific">Amniculicola lignicola CBS 123094</name>
    <dbReference type="NCBI Taxonomy" id="1392246"/>
    <lineage>
        <taxon>Eukaryota</taxon>
        <taxon>Fungi</taxon>
        <taxon>Dikarya</taxon>
        <taxon>Ascomycota</taxon>
        <taxon>Pezizomycotina</taxon>
        <taxon>Dothideomycetes</taxon>
        <taxon>Pleosporomycetidae</taxon>
        <taxon>Pleosporales</taxon>
        <taxon>Amniculicolaceae</taxon>
        <taxon>Amniculicola</taxon>
    </lineage>
</organism>
<dbReference type="GO" id="GO:0005634">
    <property type="term" value="C:nucleus"/>
    <property type="evidence" value="ECO:0007669"/>
    <property type="project" value="UniProtKB-SubCell"/>
</dbReference>
<dbReference type="GO" id="GO:0003676">
    <property type="term" value="F:nucleic acid binding"/>
    <property type="evidence" value="ECO:0007669"/>
    <property type="project" value="InterPro"/>
</dbReference>
<evidence type="ECO:0000313" key="10">
    <source>
        <dbReference type="Proteomes" id="UP000799779"/>
    </source>
</evidence>
<reference evidence="9" key="1">
    <citation type="journal article" date="2020" name="Stud. Mycol.">
        <title>101 Dothideomycetes genomes: a test case for predicting lifestyles and emergence of pathogens.</title>
        <authorList>
            <person name="Haridas S."/>
            <person name="Albert R."/>
            <person name="Binder M."/>
            <person name="Bloem J."/>
            <person name="Labutti K."/>
            <person name="Salamov A."/>
            <person name="Andreopoulos B."/>
            <person name="Baker S."/>
            <person name="Barry K."/>
            <person name="Bills G."/>
            <person name="Bluhm B."/>
            <person name="Cannon C."/>
            <person name="Castanera R."/>
            <person name="Culley D."/>
            <person name="Daum C."/>
            <person name="Ezra D."/>
            <person name="Gonzalez J."/>
            <person name="Henrissat B."/>
            <person name="Kuo A."/>
            <person name="Liang C."/>
            <person name="Lipzen A."/>
            <person name="Lutzoni F."/>
            <person name="Magnuson J."/>
            <person name="Mondo S."/>
            <person name="Nolan M."/>
            <person name="Ohm R."/>
            <person name="Pangilinan J."/>
            <person name="Park H.-J."/>
            <person name="Ramirez L."/>
            <person name="Alfaro M."/>
            <person name="Sun H."/>
            <person name="Tritt A."/>
            <person name="Yoshinaga Y."/>
            <person name="Zwiers L.-H."/>
            <person name="Turgeon B."/>
            <person name="Goodwin S."/>
            <person name="Spatafora J."/>
            <person name="Crous P."/>
            <person name="Grigoriev I."/>
        </authorList>
    </citation>
    <scope>NUCLEOTIDE SEQUENCE</scope>
    <source>
        <strain evidence="9">CBS 123094</strain>
    </source>
</reference>
<sequence length="671" mass="75615">MKRKHSDRHKPPSACYEAVDTSCHNGSQKKQKKKKSHPPAIYFSPEIRLRDQVQLSDIQGLILYLLADGVAPRWVGVRSREQIGRVVVLMVPGLELDLFNGETRLDTQEESESYDDEHDEHAKPIDIRPRDIQPRTLHYNRLPGALKPLADVFSRIWSIKGGADFRGPHQSRQWIKVHSPITAMLRTAKPLSQEQRDAKNNPSHKGPLPQSSHDWKNDPRPVTEFLATRQQLLENNYVLHPAFFESEEGTAEALEERRKAGKAAADGWVDTNVATIEDGFIPSEEFEQDSLTAGRQVLFLDCEMCLSNAKAPLLTRISILDWTGNVLMDKLVKPDEQISDYVTAKSGITEELLHDVTTKLADIQKELLELITPRTILVGHSLESDLNALKLTHPFIIDTSLIYPNPAPPAKHGLRWLTTKYLGRFIQQGTAGHNSVEDSRACLDLLKMKCEKGPLWGSLDMNTEPIFTRLGRTIKSVDGDETKKGAVVDWGDPARGTGIHAQVRVACRNDSEVVEGIISSLGSQQVGTESEAVQPDYVWGRLRELELVRGWWDGSNYADQGLRKETLDQLGLPLEHSDATHSQLVDAVKRTVHCIRDIYKALPDGTAFIVYSGTSSPRELRRLLNMRSQYYREQKVKPYEELTVKWTDTENLELSEAIDMNRQGAGFMVVK</sequence>
<comment type="subcellular location">
    <subcellularLocation>
        <location evidence="1">Nucleus</location>
    </subcellularLocation>
</comment>
<evidence type="ECO:0000256" key="1">
    <source>
        <dbReference type="ARBA" id="ARBA00004123"/>
    </source>
</evidence>
<feature type="domain" description="Exonuclease" evidence="8">
    <location>
        <begin position="296"/>
        <end position="455"/>
    </location>
</feature>
<protein>
    <recommendedName>
        <fullName evidence="8">Exonuclease domain-containing protein</fullName>
    </recommendedName>
</protein>
<name>A0A6A5W394_9PLEO</name>
<dbReference type="Proteomes" id="UP000799779">
    <property type="component" value="Unassembled WGS sequence"/>
</dbReference>
<dbReference type="PANTHER" id="PTHR12801">
    <property type="entry name" value="RNA EXONUCLEASE REXO1 / RECO3 FAMILY MEMBER-RELATED"/>
    <property type="match status" value="1"/>
</dbReference>
<dbReference type="AlphaFoldDB" id="A0A6A5W394"/>
<dbReference type="FunFam" id="3.30.420.10:FF:000019">
    <property type="entry name" value="RNA exonuclease NEF-sp"/>
    <property type="match status" value="1"/>
</dbReference>
<evidence type="ECO:0000313" key="9">
    <source>
        <dbReference type="EMBL" id="KAF1996270.1"/>
    </source>
</evidence>
<keyword evidence="6" id="KW-0539">Nucleus</keyword>
<dbReference type="InterPro" id="IPR047021">
    <property type="entry name" value="REXO1/3/4-like"/>
</dbReference>
<dbReference type="CDD" id="cd06145">
    <property type="entry name" value="REX1_like"/>
    <property type="match status" value="1"/>
</dbReference>
<evidence type="ECO:0000256" key="3">
    <source>
        <dbReference type="ARBA" id="ARBA00022722"/>
    </source>
</evidence>
<dbReference type="InterPro" id="IPR012337">
    <property type="entry name" value="RNaseH-like_sf"/>
</dbReference>
<dbReference type="PANTHER" id="PTHR12801:SF115">
    <property type="entry name" value="FI18136P1-RELATED"/>
    <property type="match status" value="1"/>
</dbReference>
<dbReference type="InterPro" id="IPR034922">
    <property type="entry name" value="REX1-like_exo"/>
</dbReference>
<dbReference type="EMBL" id="ML977627">
    <property type="protein sequence ID" value="KAF1996270.1"/>
    <property type="molecule type" value="Genomic_DNA"/>
</dbReference>
<keyword evidence="4" id="KW-0378">Hydrolase</keyword>
<feature type="compositionally biased region" description="Basic residues" evidence="7">
    <location>
        <begin position="27"/>
        <end position="37"/>
    </location>
</feature>
<gene>
    <name evidence="9" type="ORF">P154DRAFT_525700</name>
</gene>
<dbReference type="SMART" id="SM00479">
    <property type="entry name" value="EXOIII"/>
    <property type="match status" value="1"/>
</dbReference>
<dbReference type="InterPro" id="IPR013520">
    <property type="entry name" value="Ribonucl_H"/>
</dbReference>
<keyword evidence="5" id="KW-0269">Exonuclease</keyword>
<proteinExistence type="inferred from homology"/>
<evidence type="ECO:0000259" key="8">
    <source>
        <dbReference type="SMART" id="SM00479"/>
    </source>
</evidence>
<comment type="similarity">
    <text evidence="2">Belongs to the REXO1/REXO3 family.</text>
</comment>
<accession>A0A6A5W394</accession>
<evidence type="ECO:0000256" key="4">
    <source>
        <dbReference type="ARBA" id="ARBA00022801"/>
    </source>
</evidence>
<dbReference type="Gene3D" id="3.30.420.10">
    <property type="entry name" value="Ribonuclease H-like superfamily/Ribonuclease H"/>
    <property type="match status" value="1"/>
</dbReference>
<evidence type="ECO:0000256" key="5">
    <source>
        <dbReference type="ARBA" id="ARBA00022839"/>
    </source>
</evidence>
<dbReference type="SUPFAM" id="SSF53098">
    <property type="entry name" value="Ribonuclease H-like"/>
    <property type="match status" value="1"/>
</dbReference>
<dbReference type="InterPro" id="IPR036397">
    <property type="entry name" value="RNaseH_sf"/>
</dbReference>